<reference evidence="2 3" key="2">
    <citation type="journal article" date="2016" name="Environ. Microbiol. Rep.">
        <title>Metagenomic evidence for the presence of phototrophic Gemmatimonadetes bacteria in diverse environments.</title>
        <authorList>
            <person name="Zeng Y."/>
            <person name="Baumbach J."/>
            <person name="Barbosa E.G."/>
            <person name="Azevedo V."/>
            <person name="Zhang C."/>
            <person name="Koblizek M."/>
        </authorList>
    </citation>
    <scope>NUCLEOTIDE SEQUENCE [LARGE SCALE GENOMIC DNA]</scope>
    <source>
        <strain evidence="2 3">AP64</strain>
    </source>
</reference>
<dbReference type="OrthoDB" id="9790409at2"/>
<keyword evidence="1" id="KW-0472">Membrane</keyword>
<accession>A0A143BH54</accession>
<name>A0A143BH54_9BACT</name>
<keyword evidence="1" id="KW-0812">Transmembrane</keyword>
<dbReference type="eggNOG" id="COG2391">
    <property type="taxonomic scope" value="Bacteria"/>
</dbReference>
<evidence type="ECO:0000313" key="3">
    <source>
        <dbReference type="Proteomes" id="UP000076404"/>
    </source>
</evidence>
<sequence length="179" mass="18565">MLVSFLAILIGVAMGFFIQRVKASSPAMIVKNLRLENLSVIKFMALTMAVGMVLVYGMSLVAPQVLHFDVKPTYVLGVLLGGLVFGVGFGVGGYCPGTSVVGIGEGRKDAVVAVVGGVVGALVFTLVYTTLIDPIVKVANLGKITLADVTGVNPFVMALIVAAIFAAVIKILPTDVRKA</sequence>
<evidence type="ECO:0000256" key="1">
    <source>
        <dbReference type="SAM" id="Phobius"/>
    </source>
</evidence>
<feature type="transmembrane region" description="Helical" evidence="1">
    <location>
        <begin position="39"/>
        <end position="61"/>
    </location>
</feature>
<feature type="transmembrane region" description="Helical" evidence="1">
    <location>
        <begin position="152"/>
        <end position="172"/>
    </location>
</feature>
<feature type="transmembrane region" description="Helical" evidence="1">
    <location>
        <begin position="73"/>
        <end position="91"/>
    </location>
</feature>
<organism evidence="2 3">
    <name type="scientific">Gemmatimonas phototrophica</name>
    <dbReference type="NCBI Taxonomy" id="1379270"/>
    <lineage>
        <taxon>Bacteria</taxon>
        <taxon>Pseudomonadati</taxon>
        <taxon>Gemmatimonadota</taxon>
        <taxon>Gemmatimonadia</taxon>
        <taxon>Gemmatimonadales</taxon>
        <taxon>Gemmatimonadaceae</taxon>
        <taxon>Gemmatimonas</taxon>
    </lineage>
</organism>
<reference evidence="2 3" key="1">
    <citation type="journal article" date="2014" name="Proc. Natl. Acad. Sci. U.S.A.">
        <title>Functional type 2 photosynthetic reaction centers found in the rare bacterial phylum Gemmatimonadetes.</title>
        <authorList>
            <person name="Zeng Y."/>
            <person name="Feng F."/>
            <person name="Medova H."/>
            <person name="Dean J."/>
            <person name="Koblizek M."/>
        </authorList>
    </citation>
    <scope>NUCLEOTIDE SEQUENCE [LARGE SCALE GENOMIC DNA]</scope>
    <source>
        <strain evidence="2 3">AP64</strain>
    </source>
</reference>
<dbReference type="STRING" id="1379270.GEMMAAP_02020"/>
<dbReference type="EMBL" id="CP011454">
    <property type="protein sequence ID" value="AMW03945.1"/>
    <property type="molecule type" value="Genomic_DNA"/>
</dbReference>
<keyword evidence="3" id="KW-1185">Reference proteome</keyword>
<feature type="transmembrane region" description="Helical" evidence="1">
    <location>
        <begin position="111"/>
        <end position="131"/>
    </location>
</feature>
<evidence type="ECO:0000313" key="2">
    <source>
        <dbReference type="EMBL" id="AMW03945.1"/>
    </source>
</evidence>
<dbReference type="RefSeq" id="WP_053333957.1">
    <property type="nucleotide sequence ID" value="NZ_CP011454.1"/>
</dbReference>
<dbReference type="Proteomes" id="UP000076404">
    <property type="component" value="Chromosome"/>
</dbReference>
<dbReference type="InterPro" id="IPR007272">
    <property type="entry name" value="Sulf_transp_TsuA/YedE"/>
</dbReference>
<gene>
    <name evidence="2" type="ORF">GEMMAAP_02020</name>
</gene>
<keyword evidence="1" id="KW-1133">Transmembrane helix</keyword>
<proteinExistence type="predicted"/>
<dbReference type="KEGG" id="gph:GEMMAAP_02020"/>
<protein>
    <submittedName>
        <fullName evidence="2">Uncharacterized protein</fullName>
    </submittedName>
</protein>
<dbReference type="AlphaFoldDB" id="A0A143BH54"/>
<dbReference type="Pfam" id="PF04143">
    <property type="entry name" value="Sulf_transp"/>
    <property type="match status" value="1"/>
</dbReference>